<accession>A0A5K7Z0Q2</accession>
<evidence type="ECO:0008006" key="3">
    <source>
        <dbReference type="Google" id="ProtNLM"/>
    </source>
</evidence>
<dbReference type="KEGG" id="dwd:DSCW_26830"/>
<reference evidence="1 2" key="1">
    <citation type="submission" date="2019-11" db="EMBL/GenBank/DDBJ databases">
        <title>Comparative genomics of hydrocarbon-degrading Desulfosarcina strains.</title>
        <authorList>
            <person name="Watanabe M."/>
            <person name="Kojima H."/>
            <person name="Fukui M."/>
        </authorList>
    </citation>
    <scope>NUCLEOTIDE SEQUENCE [LARGE SCALE GENOMIC DNA]</scope>
    <source>
        <strain evidence="1 2">PP31</strain>
    </source>
</reference>
<dbReference type="EMBL" id="AP021875">
    <property type="protein sequence ID" value="BBO75266.1"/>
    <property type="molecule type" value="Genomic_DNA"/>
</dbReference>
<proteinExistence type="predicted"/>
<dbReference type="RefSeq" id="WP_155304206.1">
    <property type="nucleotide sequence ID" value="NZ_AP021875.1"/>
</dbReference>
<name>A0A5K7Z0Q2_9BACT</name>
<dbReference type="OrthoDB" id="5420363at2"/>
<gene>
    <name evidence="1" type="ORF">DSCW_26830</name>
</gene>
<dbReference type="Proteomes" id="UP000427769">
    <property type="component" value="Chromosome"/>
</dbReference>
<sequence length="218" mass="24813">MALPATHIRFAAVLSAHLSVTDRSAYLSGTLYPDSRWMTGLERGHTHDRRFLEPDFASDDFSLGWHIHCVCDHIQSDIHNDLLGNLSQLPPDERWIRVSAARAVQDANDAARGEMFSHLLLLTDNRTPNGESAEGVSAYLELVGRVYSRTVPPVWSDYEALWAGVGLDRQRISQIEEQVKRIMGDESLVNNLYDAFQQMVHRWHRPTVAAKQAQRRRK</sequence>
<protein>
    <recommendedName>
        <fullName evidence="3">Phospholipase C/D domain-containing protein</fullName>
    </recommendedName>
</protein>
<organism evidence="1 2">
    <name type="scientific">Desulfosarcina widdelii</name>
    <dbReference type="NCBI Taxonomy" id="947919"/>
    <lineage>
        <taxon>Bacteria</taxon>
        <taxon>Pseudomonadati</taxon>
        <taxon>Thermodesulfobacteriota</taxon>
        <taxon>Desulfobacteria</taxon>
        <taxon>Desulfobacterales</taxon>
        <taxon>Desulfosarcinaceae</taxon>
        <taxon>Desulfosarcina</taxon>
    </lineage>
</organism>
<dbReference type="AlphaFoldDB" id="A0A5K7Z0Q2"/>
<keyword evidence="2" id="KW-1185">Reference proteome</keyword>
<evidence type="ECO:0000313" key="2">
    <source>
        <dbReference type="Proteomes" id="UP000427769"/>
    </source>
</evidence>
<evidence type="ECO:0000313" key="1">
    <source>
        <dbReference type="EMBL" id="BBO75266.1"/>
    </source>
</evidence>